<evidence type="ECO:0000256" key="3">
    <source>
        <dbReference type="ARBA" id="ARBA00022634"/>
    </source>
</evidence>
<dbReference type="GO" id="GO:0046104">
    <property type="term" value="P:thymidine metabolic process"/>
    <property type="evidence" value="ECO:0007669"/>
    <property type="project" value="TreeGrafter"/>
</dbReference>
<evidence type="ECO:0000256" key="6">
    <source>
        <dbReference type="ARBA" id="ARBA00022741"/>
    </source>
</evidence>
<evidence type="ECO:0000256" key="14">
    <source>
        <dbReference type="RuleBase" id="RU004165"/>
    </source>
</evidence>
<dbReference type="PANTHER" id="PTHR11441">
    <property type="entry name" value="THYMIDINE KINASE"/>
    <property type="match status" value="1"/>
</dbReference>
<evidence type="ECO:0000256" key="13">
    <source>
        <dbReference type="RuleBase" id="RU000544"/>
    </source>
</evidence>
<comment type="catalytic activity">
    <reaction evidence="10 13">
        <text>thymidine + ATP = dTMP + ADP + H(+)</text>
        <dbReference type="Rhea" id="RHEA:19129"/>
        <dbReference type="ChEBI" id="CHEBI:15378"/>
        <dbReference type="ChEBI" id="CHEBI:17748"/>
        <dbReference type="ChEBI" id="CHEBI:30616"/>
        <dbReference type="ChEBI" id="CHEBI:63528"/>
        <dbReference type="ChEBI" id="CHEBI:456216"/>
        <dbReference type="EC" id="2.7.1.21"/>
    </reaction>
</comment>
<evidence type="ECO:0000256" key="4">
    <source>
        <dbReference type="ARBA" id="ARBA00022679"/>
    </source>
</evidence>
<dbReference type="InterPro" id="IPR027417">
    <property type="entry name" value="P-loop_NTPase"/>
</dbReference>
<dbReference type="GO" id="GO:0005524">
    <property type="term" value="F:ATP binding"/>
    <property type="evidence" value="ECO:0007669"/>
    <property type="project" value="UniProtKB-KW"/>
</dbReference>
<dbReference type="SUPFAM" id="SSF52540">
    <property type="entry name" value="P-loop containing nucleoside triphosphate hydrolases"/>
    <property type="match status" value="1"/>
</dbReference>
<keyword evidence="4 13" id="KW-0808">Transferase</keyword>
<dbReference type="PROSITE" id="PS00603">
    <property type="entry name" value="TK_CELLULAR_TYPE"/>
    <property type="match status" value="1"/>
</dbReference>
<evidence type="ECO:0000256" key="7">
    <source>
        <dbReference type="ARBA" id="ARBA00022777"/>
    </source>
</evidence>
<dbReference type="EMBL" id="HBHP01022741">
    <property type="protein sequence ID" value="CAD9770166.1"/>
    <property type="molecule type" value="Transcribed_RNA"/>
</dbReference>
<feature type="active site" description="Proton acceptor" evidence="11">
    <location>
        <position position="73"/>
    </location>
</feature>
<proteinExistence type="inferred from homology"/>
<keyword evidence="5" id="KW-0479">Metal-binding</keyword>
<keyword evidence="8" id="KW-0862">Zinc</keyword>
<sequence length="199" mass="21282">MFAGKTSALLKRIRDEEKKGRAVLVVKSAKDTRYSADSIVSHKGDSRKCLAVSALCDLPKADVQGVDVIAVDEGQFFPDLLGFCETFADEGHTVIVAGLDGDFKRKRFGQVVDLTPLADAVVKLTAECAICGSPAPFTARTVDEMDQTLVGGAESYVPVCRRHYMEHGFSWVSACSPVPGKKASEEACETAVRPAAGRA</sequence>
<keyword evidence="6 13" id="KW-0547">Nucleotide-binding</keyword>
<dbReference type="InterPro" id="IPR001267">
    <property type="entry name" value="Thymidine_kinase"/>
</dbReference>
<dbReference type="PANTHER" id="PTHR11441:SF0">
    <property type="entry name" value="THYMIDINE KINASE, CYTOSOLIC"/>
    <property type="match status" value="1"/>
</dbReference>
<dbReference type="GO" id="GO:0004797">
    <property type="term" value="F:thymidine kinase activity"/>
    <property type="evidence" value="ECO:0007669"/>
    <property type="project" value="UniProtKB-EC"/>
</dbReference>
<dbReference type="Gene3D" id="3.40.50.300">
    <property type="entry name" value="P-loop containing nucleotide triphosphate hydrolases"/>
    <property type="match status" value="1"/>
</dbReference>
<accession>A0A7S2TUF7</accession>
<protein>
    <recommendedName>
        <fullName evidence="2 13">Thymidine kinase</fullName>
        <ecNumber evidence="2 13">2.7.1.21</ecNumber>
    </recommendedName>
</protein>
<dbReference type="GO" id="GO:0046872">
    <property type="term" value="F:metal ion binding"/>
    <property type="evidence" value="ECO:0007669"/>
    <property type="project" value="UniProtKB-KW"/>
</dbReference>
<evidence type="ECO:0000256" key="10">
    <source>
        <dbReference type="ARBA" id="ARBA00048254"/>
    </source>
</evidence>
<comment type="similarity">
    <text evidence="1 14">Belongs to the thymidine kinase family.</text>
</comment>
<dbReference type="Pfam" id="PF00265">
    <property type="entry name" value="TK"/>
    <property type="match status" value="1"/>
</dbReference>
<dbReference type="EC" id="2.7.1.21" evidence="2 13"/>
<evidence type="ECO:0000256" key="11">
    <source>
        <dbReference type="PIRSR" id="PIRSR035805-1"/>
    </source>
</evidence>
<dbReference type="Gene3D" id="3.30.60.20">
    <property type="match status" value="1"/>
</dbReference>
<keyword evidence="7 13" id="KW-0418">Kinase</keyword>
<reference evidence="15" key="1">
    <citation type="submission" date="2021-01" db="EMBL/GenBank/DDBJ databases">
        <authorList>
            <person name="Corre E."/>
            <person name="Pelletier E."/>
            <person name="Niang G."/>
            <person name="Scheremetjew M."/>
            <person name="Finn R."/>
            <person name="Kale V."/>
            <person name="Holt S."/>
            <person name="Cochrane G."/>
            <person name="Meng A."/>
            <person name="Brown T."/>
            <person name="Cohen L."/>
        </authorList>
    </citation>
    <scope>NUCLEOTIDE SEQUENCE</scope>
    <source>
        <strain evidence="15">CCMP622</strain>
    </source>
</reference>
<evidence type="ECO:0000256" key="9">
    <source>
        <dbReference type="ARBA" id="ARBA00022840"/>
    </source>
</evidence>
<organism evidence="15">
    <name type="scientific">Lotharella oceanica</name>
    <dbReference type="NCBI Taxonomy" id="641309"/>
    <lineage>
        <taxon>Eukaryota</taxon>
        <taxon>Sar</taxon>
        <taxon>Rhizaria</taxon>
        <taxon>Cercozoa</taxon>
        <taxon>Chlorarachniophyceae</taxon>
        <taxon>Lotharella</taxon>
    </lineage>
</organism>
<keyword evidence="3 13" id="KW-0237">DNA synthesis</keyword>
<feature type="binding site" evidence="12">
    <location>
        <position position="156"/>
    </location>
    <ligand>
        <name>substrate</name>
    </ligand>
</feature>
<keyword evidence="9 13" id="KW-0067">ATP-binding</keyword>
<evidence type="ECO:0000313" key="15">
    <source>
        <dbReference type="EMBL" id="CAD9770166.1"/>
    </source>
</evidence>
<evidence type="ECO:0000256" key="8">
    <source>
        <dbReference type="ARBA" id="ARBA00022833"/>
    </source>
</evidence>
<dbReference type="PIRSF" id="PIRSF035805">
    <property type="entry name" value="TK_cell"/>
    <property type="match status" value="1"/>
</dbReference>
<gene>
    <name evidence="15" type="ORF">LSP00402_LOCUS14151</name>
</gene>
<dbReference type="InterPro" id="IPR020633">
    <property type="entry name" value="Thymidine_kinase_CS"/>
</dbReference>
<dbReference type="GO" id="GO:0071897">
    <property type="term" value="P:DNA biosynthetic process"/>
    <property type="evidence" value="ECO:0007669"/>
    <property type="project" value="UniProtKB-KW"/>
</dbReference>
<dbReference type="FunFam" id="3.40.50.300:FF:000948">
    <property type="entry name" value="Thymidine kinase"/>
    <property type="match status" value="1"/>
</dbReference>
<evidence type="ECO:0000256" key="2">
    <source>
        <dbReference type="ARBA" id="ARBA00012118"/>
    </source>
</evidence>
<dbReference type="SUPFAM" id="SSF57716">
    <property type="entry name" value="Glucocorticoid receptor-like (DNA-binding domain)"/>
    <property type="match status" value="1"/>
</dbReference>
<dbReference type="AlphaFoldDB" id="A0A7S2TUF7"/>
<name>A0A7S2TUF7_9EUKA</name>
<evidence type="ECO:0000256" key="12">
    <source>
        <dbReference type="PIRSR" id="PIRSR035805-2"/>
    </source>
</evidence>
<evidence type="ECO:0000256" key="1">
    <source>
        <dbReference type="ARBA" id="ARBA00007587"/>
    </source>
</evidence>
<evidence type="ECO:0000256" key="5">
    <source>
        <dbReference type="ARBA" id="ARBA00022723"/>
    </source>
</evidence>